<evidence type="ECO:0000259" key="10">
    <source>
        <dbReference type="Pfam" id="PF00535"/>
    </source>
</evidence>
<dbReference type="PANTHER" id="PTHR43646">
    <property type="entry name" value="GLYCOSYLTRANSFERASE"/>
    <property type="match status" value="1"/>
</dbReference>
<dbReference type="CDD" id="cd02522">
    <property type="entry name" value="GT_2_like_a"/>
    <property type="match status" value="1"/>
</dbReference>
<keyword evidence="4 11" id="KW-0808">Transferase</keyword>
<reference evidence="11 12" key="1">
    <citation type="journal article" date="2007" name="PLoS Genet.">
        <title>Patterns and implications of gene gain and loss in the evolution of Prochlorococcus.</title>
        <authorList>
            <person name="Kettler G.C."/>
            <person name="Martiny A.C."/>
            <person name="Huang K."/>
            <person name="Zucker J."/>
            <person name="Coleman M.L."/>
            <person name="Rodrigue S."/>
            <person name="Chen F."/>
            <person name="Lapidus A."/>
            <person name="Ferriera S."/>
            <person name="Johnson J."/>
            <person name="Steglich C."/>
            <person name="Church G.M."/>
            <person name="Richardson P."/>
            <person name="Chisholm S.W."/>
        </authorList>
    </citation>
    <scope>NUCLEOTIDE SEQUENCE [LARGE SCALE GENOMIC DNA]</scope>
    <source>
        <strain evidence="12">MIT 9211</strain>
    </source>
</reference>
<comment type="similarity">
    <text evidence="8">Belongs to the glycosyltransferase 2 family. CrtQ subfamily.</text>
</comment>
<dbReference type="Pfam" id="PF00535">
    <property type="entry name" value="Glycos_transf_2"/>
    <property type="match status" value="1"/>
</dbReference>
<evidence type="ECO:0000256" key="4">
    <source>
        <dbReference type="ARBA" id="ARBA00022679"/>
    </source>
</evidence>
<dbReference type="HOGENOM" id="CLU_025996_17_3_3"/>
<dbReference type="AlphaFoldDB" id="A9BEI7"/>
<dbReference type="OrthoDB" id="9810303at2"/>
<dbReference type="SUPFAM" id="SSF53448">
    <property type="entry name" value="Nucleotide-diphospho-sugar transferases"/>
    <property type="match status" value="1"/>
</dbReference>
<comment type="subcellular location">
    <subcellularLocation>
        <location evidence="1">Cell membrane</location>
    </subcellularLocation>
</comment>
<evidence type="ECO:0000256" key="8">
    <source>
        <dbReference type="ARBA" id="ARBA00038120"/>
    </source>
</evidence>
<evidence type="ECO:0000256" key="9">
    <source>
        <dbReference type="ARBA" id="ARBA00040345"/>
    </source>
</evidence>
<evidence type="ECO:0000256" key="7">
    <source>
        <dbReference type="ARBA" id="ARBA00037904"/>
    </source>
</evidence>
<dbReference type="EMBL" id="CP000878">
    <property type="protein sequence ID" value="ABX08497.1"/>
    <property type="molecule type" value="Genomic_DNA"/>
</dbReference>
<evidence type="ECO:0000256" key="3">
    <source>
        <dbReference type="ARBA" id="ARBA00022676"/>
    </source>
</evidence>
<proteinExistence type="inferred from homology"/>
<dbReference type="PANTHER" id="PTHR43646:SF2">
    <property type="entry name" value="GLYCOSYLTRANSFERASE 2-LIKE DOMAIN-CONTAINING PROTEIN"/>
    <property type="match status" value="1"/>
</dbReference>
<sequence length="236" mass="27395">MAEIKRFPRLSIVIPTVNESERLAILLADLSICDYECELNIVDGGSSDQTISIAQLFGAKVFRMGKPNRGAQLHQGALFAKGEWLLFLHADSRMEKDWSKKMAKVIEKTSSKNYAWFFQFRVNKKSPIFKILELAVLLRSNIFKEPYGDQGLLLSKELYFKLGGYKEIHIMEDIDLIQRISRLNKLKGLKANLITDARRWEKVSIIKNTIRNALLRYRWSKGEDPEKLFNEYYSIK</sequence>
<dbReference type="CAZy" id="GT2">
    <property type="family name" value="Glycosyltransferase Family 2"/>
</dbReference>
<dbReference type="InterPro" id="IPR029044">
    <property type="entry name" value="Nucleotide-diphossugar_trans"/>
</dbReference>
<dbReference type="InterPro" id="IPR026461">
    <property type="entry name" value="Trfase_2_rSAM/seldom_assoc"/>
</dbReference>
<dbReference type="Gene3D" id="3.90.550.10">
    <property type="entry name" value="Spore Coat Polysaccharide Biosynthesis Protein SpsA, Chain A"/>
    <property type="match status" value="1"/>
</dbReference>
<keyword evidence="12" id="KW-1185">Reference proteome</keyword>
<dbReference type="GO" id="GO:0016757">
    <property type="term" value="F:glycosyltransferase activity"/>
    <property type="evidence" value="ECO:0007669"/>
    <property type="project" value="UniProtKB-KW"/>
</dbReference>
<accession>A9BEI7</accession>
<keyword evidence="3" id="KW-0328">Glycosyltransferase</keyword>
<comment type="function">
    <text evidence="6">Catalyzes the glycosylation of 4,4'-diaponeurosporenoate, i.e. the esterification of glucose at the C1'' position with the carboxyl group of 4,4'-diaponeurosporenic acid, to form glycosyl-4,4'-diaponeurosporenoate. This is a step in the biosynthesis of staphyloxanthin, an orange pigment present in most staphylococci strains.</text>
</comment>
<dbReference type="Proteomes" id="UP000000788">
    <property type="component" value="Chromosome"/>
</dbReference>
<organism evidence="11 12">
    <name type="scientific">Prochlorococcus marinus (strain MIT 9211)</name>
    <dbReference type="NCBI Taxonomy" id="93059"/>
    <lineage>
        <taxon>Bacteria</taxon>
        <taxon>Bacillati</taxon>
        <taxon>Cyanobacteriota</taxon>
        <taxon>Cyanophyceae</taxon>
        <taxon>Synechococcales</taxon>
        <taxon>Prochlorococcaceae</taxon>
        <taxon>Prochlorococcus</taxon>
    </lineage>
</organism>
<name>A9BEI7_PROM4</name>
<evidence type="ECO:0000256" key="6">
    <source>
        <dbReference type="ARBA" id="ARBA00037281"/>
    </source>
</evidence>
<dbReference type="eggNOG" id="COG1215">
    <property type="taxonomic scope" value="Bacteria"/>
</dbReference>
<comment type="pathway">
    <text evidence="7">Carotenoid biosynthesis; staphyloxanthin biosynthesis; staphyloxanthin from farnesyl diphosphate: step 4/5.</text>
</comment>
<keyword evidence="2" id="KW-1003">Cell membrane</keyword>
<protein>
    <recommendedName>
        <fullName evidence="9">4,4'-diaponeurosporenoate glycosyltransferase</fullName>
    </recommendedName>
</protein>
<dbReference type="NCBIfam" id="TIGR04283">
    <property type="entry name" value="glyco_like_mftF"/>
    <property type="match status" value="1"/>
</dbReference>
<evidence type="ECO:0000313" key="12">
    <source>
        <dbReference type="Proteomes" id="UP000000788"/>
    </source>
</evidence>
<evidence type="ECO:0000256" key="5">
    <source>
        <dbReference type="ARBA" id="ARBA00023136"/>
    </source>
</evidence>
<dbReference type="RefSeq" id="WP_012195119.1">
    <property type="nucleotide sequence ID" value="NC_009976.1"/>
</dbReference>
<keyword evidence="5" id="KW-0472">Membrane</keyword>
<evidence type="ECO:0000313" key="11">
    <source>
        <dbReference type="EMBL" id="ABX08497.1"/>
    </source>
</evidence>
<dbReference type="KEGG" id="pmj:P9211_05661"/>
<dbReference type="GO" id="GO:0005886">
    <property type="term" value="C:plasma membrane"/>
    <property type="evidence" value="ECO:0007669"/>
    <property type="project" value="UniProtKB-SubCell"/>
</dbReference>
<dbReference type="STRING" id="93059.P9211_05661"/>
<gene>
    <name evidence="11" type="ordered locus">P9211_05661</name>
</gene>
<dbReference type="InterPro" id="IPR001173">
    <property type="entry name" value="Glyco_trans_2-like"/>
</dbReference>
<evidence type="ECO:0000256" key="1">
    <source>
        <dbReference type="ARBA" id="ARBA00004236"/>
    </source>
</evidence>
<evidence type="ECO:0000256" key="2">
    <source>
        <dbReference type="ARBA" id="ARBA00022475"/>
    </source>
</evidence>
<feature type="domain" description="Glycosyltransferase 2-like" evidence="10">
    <location>
        <begin position="11"/>
        <end position="110"/>
    </location>
</feature>